<evidence type="ECO:0000256" key="12">
    <source>
        <dbReference type="SAM" id="Phobius"/>
    </source>
</evidence>
<name>A0A2M7S7E3_9BACT</name>
<dbReference type="PANTHER" id="PTHR30040:SF2">
    <property type="entry name" value="FAD:PROTEIN FMN TRANSFERASE"/>
    <property type="match status" value="1"/>
</dbReference>
<evidence type="ECO:0000313" key="14">
    <source>
        <dbReference type="Proteomes" id="UP000229307"/>
    </source>
</evidence>
<dbReference type="InterPro" id="IPR003374">
    <property type="entry name" value="ApbE-like_sf"/>
</dbReference>
<dbReference type="SUPFAM" id="SSF143631">
    <property type="entry name" value="ApbE-like"/>
    <property type="match status" value="1"/>
</dbReference>
<accession>A0A2M7S7E3</accession>
<dbReference type="InterPro" id="IPR024932">
    <property type="entry name" value="ApbE"/>
</dbReference>
<evidence type="ECO:0000256" key="3">
    <source>
        <dbReference type="ARBA" id="ARBA00022630"/>
    </source>
</evidence>
<gene>
    <name evidence="13" type="ORF">COY52_09760</name>
</gene>
<dbReference type="Pfam" id="PF02424">
    <property type="entry name" value="ApbE"/>
    <property type="match status" value="1"/>
</dbReference>
<evidence type="ECO:0000256" key="10">
    <source>
        <dbReference type="PIRNR" id="PIRNR006268"/>
    </source>
</evidence>
<evidence type="ECO:0000256" key="7">
    <source>
        <dbReference type="ARBA" id="ARBA00022842"/>
    </source>
</evidence>
<evidence type="ECO:0000256" key="4">
    <source>
        <dbReference type="ARBA" id="ARBA00022679"/>
    </source>
</evidence>
<dbReference type="EC" id="2.7.1.180" evidence="1 10"/>
<keyword evidence="6 10" id="KW-0274">FAD</keyword>
<dbReference type="Proteomes" id="UP000229307">
    <property type="component" value="Unassembled WGS sequence"/>
</dbReference>
<comment type="similarity">
    <text evidence="10">Belongs to the ApbE family.</text>
</comment>
<evidence type="ECO:0000256" key="6">
    <source>
        <dbReference type="ARBA" id="ARBA00022827"/>
    </source>
</evidence>
<comment type="caution">
    <text evidence="13">The sequence shown here is derived from an EMBL/GenBank/DDBJ whole genome shotgun (WGS) entry which is preliminary data.</text>
</comment>
<organism evidence="13 14">
    <name type="scientific">Candidatus Desantisbacteria bacterium CG_4_10_14_0_8_um_filter_48_22</name>
    <dbReference type="NCBI Taxonomy" id="1974543"/>
    <lineage>
        <taxon>Bacteria</taxon>
        <taxon>Candidatus Desantisiibacteriota</taxon>
    </lineage>
</organism>
<keyword evidence="12" id="KW-0812">Transmembrane</keyword>
<reference evidence="14" key="1">
    <citation type="submission" date="2017-09" db="EMBL/GenBank/DDBJ databases">
        <title>Depth-based differentiation of microbial function through sediment-hosted aquifers and enrichment of novel symbionts in the deep terrestrial subsurface.</title>
        <authorList>
            <person name="Probst A.J."/>
            <person name="Ladd B."/>
            <person name="Jarett J.K."/>
            <person name="Geller-Mcgrath D.E."/>
            <person name="Sieber C.M.K."/>
            <person name="Emerson J.B."/>
            <person name="Anantharaman K."/>
            <person name="Thomas B.C."/>
            <person name="Malmstrom R."/>
            <person name="Stieglmeier M."/>
            <person name="Klingl A."/>
            <person name="Woyke T."/>
            <person name="Ryan C.M."/>
            <person name="Banfield J.F."/>
        </authorList>
    </citation>
    <scope>NUCLEOTIDE SEQUENCE [LARGE SCALE GENOMIC DNA]</scope>
</reference>
<keyword evidence="5 10" id="KW-0479">Metal-binding</keyword>
<keyword evidence="12" id="KW-0472">Membrane</keyword>
<protein>
    <recommendedName>
        <fullName evidence="2 10">FAD:protein FMN transferase</fullName>
        <ecNumber evidence="1 10">2.7.1.180</ecNumber>
    </recommendedName>
    <alternativeName>
        <fullName evidence="8 10">Flavin transferase</fullName>
    </alternativeName>
</protein>
<dbReference type="PIRSF" id="PIRSF006268">
    <property type="entry name" value="ApbE"/>
    <property type="match status" value="1"/>
</dbReference>
<dbReference type="Gene3D" id="3.10.520.10">
    <property type="entry name" value="ApbE-like domains"/>
    <property type="match status" value="1"/>
</dbReference>
<evidence type="ECO:0000256" key="5">
    <source>
        <dbReference type="ARBA" id="ARBA00022723"/>
    </source>
</evidence>
<keyword evidence="4 10" id="KW-0808">Transferase</keyword>
<dbReference type="PANTHER" id="PTHR30040">
    <property type="entry name" value="THIAMINE BIOSYNTHESIS LIPOPROTEIN APBE"/>
    <property type="match status" value="1"/>
</dbReference>
<comment type="catalytic activity">
    <reaction evidence="9 10">
        <text>L-threonyl-[protein] + FAD = FMN-L-threonyl-[protein] + AMP + H(+)</text>
        <dbReference type="Rhea" id="RHEA:36847"/>
        <dbReference type="Rhea" id="RHEA-COMP:11060"/>
        <dbReference type="Rhea" id="RHEA-COMP:11061"/>
        <dbReference type="ChEBI" id="CHEBI:15378"/>
        <dbReference type="ChEBI" id="CHEBI:30013"/>
        <dbReference type="ChEBI" id="CHEBI:57692"/>
        <dbReference type="ChEBI" id="CHEBI:74257"/>
        <dbReference type="ChEBI" id="CHEBI:456215"/>
        <dbReference type="EC" id="2.7.1.180"/>
    </reaction>
</comment>
<keyword evidence="7 10" id="KW-0460">Magnesium</keyword>
<comment type="cofactor">
    <cofactor evidence="11">
        <name>Mg(2+)</name>
        <dbReference type="ChEBI" id="CHEBI:18420"/>
    </cofactor>
    <cofactor evidence="11">
        <name>Mn(2+)</name>
        <dbReference type="ChEBI" id="CHEBI:29035"/>
    </cofactor>
    <text evidence="11">Magnesium. Can also use manganese.</text>
</comment>
<evidence type="ECO:0000256" key="2">
    <source>
        <dbReference type="ARBA" id="ARBA00016337"/>
    </source>
</evidence>
<evidence type="ECO:0000256" key="11">
    <source>
        <dbReference type="PIRSR" id="PIRSR006268-2"/>
    </source>
</evidence>
<feature type="binding site" evidence="11">
    <location>
        <position position="207"/>
    </location>
    <ligand>
        <name>Mg(2+)</name>
        <dbReference type="ChEBI" id="CHEBI:18420"/>
    </ligand>
</feature>
<dbReference type="AlphaFoldDB" id="A0A2M7S7E3"/>
<feature type="binding site" evidence="11">
    <location>
        <position position="321"/>
    </location>
    <ligand>
        <name>Mg(2+)</name>
        <dbReference type="ChEBI" id="CHEBI:18420"/>
    </ligand>
</feature>
<dbReference type="GO" id="GO:0016740">
    <property type="term" value="F:transferase activity"/>
    <property type="evidence" value="ECO:0007669"/>
    <property type="project" value="UniProtKB-UniRule"/>
</dbReference>
<evidence type="ECO:0000313" key="13">
    <source>
        <dbReference type="EMBL" id="PIZ15452.1"/>
    </source>
</evidence>
<evidence type="ECO:0000256" key="8">
    <source>
        <dbReference type="ARBA" id="ARBA00031306"/>
    </source>
</evidence>
<sequence>MSSSKNVSTCPTQKALAGRQRVNVSKFRKMLLYTLHVTLYTVLLCGCSQPPYKETRMMMGTFVEITIRADGTKAREAAGKAFDRIAGIEKTLSVFDPGSEASVLNRTGTIKDPSPEFMEVMKEAVKAGDATEGAFDVTVAPVVSLWGFGPVSNVAQGFSPANGRHALPSEKQIKKALELVGYKNIIIDEKNNLIYFRKKGVQVNLGGIAKGFAVGKAAEVLKKEGIRKAIVKAGGDLYAMGTAWRIGIKNPRKEGILKTLTVKDRTVTTSGDYERFFMGFQEGKQKRFHHIFDPRTGYPAEGVISATVIAEDSMAADWLSTSMFVLGPEKGLALLKKMKARGVIITSDEQILATE</sequence>
<keyword evidence="3 10" id="KW-0285">Flavoprotein</keyword>
<feature type="binding site" evidence="11">
    <location>
        <position position="317"/>
    </location>
    <ligand>
        <name>Mg(2+)</name>
        <dbReference type="ChEBI" id="CHEBI:18420"/>
    </ligand>
</feature>
<keyword evidence="12" id="KW-1133">Transmembrane helix</keyword>
<evidence type="ECO:0000256" key="1">
    <source>
        <dbReference type="ARBA" id="ARBA00011955"/>
    </source>
</evidence>
<proteinExistence type="inferred from homology"/>
<dbReference type="EMBL" id="PFMR01000262">
    <property type="protein sequence ID" value="PIZ15452.1"/>
    <property type="molecule type" value="Genomic_DNA"/>
</dbReference>
<dbReference type="GO" id="GO:0046872">
    <property type="term" value="F:metal ion binding"/>
    <property type="evidence" value="ECO:0007669"/>
    <property type="project" value="UniProtKB-UniRule"/>
</dbReference>
<evidence type="ECO:0000256" key="9">
    <source>
        <dbReference type="ARBA" id="ARBA00048540"/>
    </source>
</evidence>
<feature type="transmembrane region" description="Helical" evidence="12">
    <location>
        <begin position="30"/>
        <end position="52"/>
    </location>
</feature>